<sequence length="603" mass="66540">MTSTSHNLPGMSEGGKDEGVVAEWREEGANWGIWHLHLGSYGAPSPATGQRPTPLDLQNPLSPRVTTAILLSRPLARSLDPTHDGPDTRESPPSSSWATPLESPLPSTTVCYAKPSSSAPRDLPQRFSPRLSADHVEPLLRHLSRPGHRLHRPSLVNDNDALLGRGGLWPRVTWGGFGLRFMTPPLCPASHYSGECHLTGASPSSPWPAQHQYAFLRCIESPDSQGFDRTWLCDSWSTDGDKPPTVSYGDDGLGINLATYLIGNARFRGGSGKPAGPQKSPTSSTASQPPPPEHVSQGSQSSSSSLAPRVPPLPNSPSLALTIGMDDSSGAMAPSDDLISSYHLPRPLPLWLNSQYAKHIVKGNFMTLSARPKTVEQGEWIAHQVVEHYRNLWNFVRVLHEKEEDGLSICNSTSCPRMSAGVNHSFTWLNHRREPVELPAHEYMTLMQRWISGKIDDNNIFPTDPSGISYAHNPAITTTPLSQLTNPGEPEWIGKRSGFPDKFVEICQMIFRQMFRVYAHLYWAHFTEPFYHLNLEKQLNSCFSHFVLTATALDMLKPAELEPMQPLIDLWAANGTFPPESKAHEYANVRAGERLLQLAGITQ</sequence>
<feature type="compositionally biased region" description="Low complexity" evidence="2">
    <location>
        <begin position="277"/>
        <end position="287"/>
    </location>
</feature>
<dbReference type="OrthoDB" id="10261121at2759"/>
<keyword evidence="1" id="KW-0479">Metal-binding</keyword>
<reference evidence="3 4" key="1">
    <citation type="submission" date="2015-09" db="EMBL/GenBank/DDBJ databases">
        <title>Draft genome of a European isolate of the apple canker pathogen Neonectria ditissima.</title>
        <authorList>
            <person name="Gomez-Cortecero A."/>
            <person name="Harrison R.J."/>
            <person name="Armitage A.D."/>
        </authorList>
    </citation>
    <scope>NUCLEOTIDE SEQUENCE [LARGE SCALE GENOMIC DNA]</scope>
    <source>
        <strain evidence="3 4">R09/05</strain>
    </source>
</reference>
<protein>
    <recommendedName>
        <fullName evidence="5">Maintenance of ploidy protein mob2</fullName>
    </recommendedName>
</protein>
<proteinExistence type="predicted"/>
<dbReference type="Gene3D" id="1.20.140.30">
    <property type="entry name" value="MOB kinase activator"/>
    <property type="match status" value="1"/>
</dbReference>
<feature type="binding site" evidence="1">
    <location>
        <position position="415"/>
    </location>
    <ligand>
        <name>Zn(2+)</name>
        <dbReference type="ChEBI" id="CHEBI:29105"/>
    </ligand>
</feature>
<feature type="region of interest" description="Disordered" evidence="2">
    <location>
        <begin position="268"/>
        <end position="327"/>
    </location>
</feature>
<organism evidence="3 4">
    <name type="scientific">Neonectria ditissima</name>
    <dbReference type="NCBI Taxonomy" id="78410"/>
    <lineage>
        <taxon>Eukaryota</taxon>
        <taxon>Fungi</taxon>
        <taxon>Dikarya</taxon>
        <taxon>Ascomycota</taxon>
        <taxon>Pezizomycotina</taxon>
        <taxon>Sordariomycetes</taxon>
        <taxon>Hypocreomycetidae</taxon>
        <taxon>Hypocreales</taxon>
        <taxon>Nectriaceae</taxon>
        <taxon>Neonectria</taxon>
    </lineage>
</organism>
<dbReference type="Pfam" id="PF03637">
    <property type="entry name" value="Mob1_phocein"/>
    <property type="match status" value="2"/>
</dbReference>
<comment type="caution">
    <text evidence="3">The sequence shown here is derived from an EMBL/GenBank/DDBJ whole genome shotgun (WGS) entry which is preliminary data.</text>
</comment>
<evidence type="ECO:0000313" key="3">
    <source>
        <dbReference type="EMBL" id="KPM34121.1"/>
    </source>
</evidence>
<dbReference type="STRING" id="78410.A0A0P7AAQ4"/>
<dbReference type="Proteomes" id="UP000050424">
    <property type="component" value="Unassembled WGS sequence"/>
</dbReference>
<evidence type="ECO:0000256" key="2">
    <source>
        <dbReference type="SAM" id="MobiDB-lite"/>
    </source>
</evidence>
<feature type="binding site" evidence="1">
    <location>
        <position position="525"/>
    </location>
    <ligand>
        <name>Zn(2+)</name>
        <dbReference type="ChEBI" id="CHEBI:29105"/>
    </ligand>
</feature>
<feature type="binding site" evidence="1">
    <location>
        <position position="410"/>
    </location>
    <ligand>
        <name>Zn(2+)</name>
        <dbReference type="ChEBI" id="CHEBI:29105"/>
    </ligand>
</feature>
<keyword evidence="1" id="KW-0862">Zinc</keyword>
<evidence type="ECO:0000256" key="1">
    <source>
        <dbReference type="PIRSR" id="PIRSR605301-1"/>
    </source>
</evidence>
<dbReference type="InterPro" id="IPR005301">
    <property type="entry name" value="MOB_kinase_act_fam"/>
</dbReference>
<feature type="region of interest" description="Disordered" evidence="2">
    <location>
        <begin position="73"/>
        <end position="103"/>
    </location>
</feature>
<dbReference type="SMART" id="SM01388">
    <property type="entry name" value="Mob1_phocein"/>
    <property type="match status" value="1"/>
</dbReference>
<accession>A0A0P7AAQ4</accession>
<dbReference type="PANTHER" id="PTHR22599">
    <property type="entry name" value="MPS ONE BINDER KINASE ACTIVATOR-LIKE MOB"/>
    <property type="match status" value="1"/>
</dbReference>
<feature type="compositionally biased region" description="Low complexity" evidence="2">
    <location>
        <begin position="296"/>
        <end position="305"/>
    </location>
</feature>
<evidence type="ECO:0000313" key="4">
    <source>
        <dbReference type="Proteomes" id="UP000050424"/>
    </source>
</evidence>
<feature type="binding site" evidence="1">
    <location>
        <position position="520"/>
    </location>
    <ligand>
        <name>Zn(2+)</name>
        <dbReference type="ChEBI" id="CHEBI:29105"/>
    </ligand>
</feature>
<dbReference type="AlphaFoldDB" id="A0A0P7AAQ4"/>
<dbReference type="SUPFAM" id="SSF101152">
    <property type="entry name" value="Mob1/phocein"/>
    <property type="match status" value="1"/>
</dbReference>
<dbReference type="EMBL" id="LKCW01000397">
    <property type="protein sequence ID" value="KPM34121.1"/>
    <property type="molecule type" value="Genomic_DNA"/>
</dbReference>
<dbReference type="InterPro" id="IPR036703">
    <property type="entry name" value="MOB_kinase_act_sf"/>
</dbReference>
<name>A0A0P7AAQ4_9HYPO</name>
<gene>
    <name evidence="3" type="ORF">AK830_g12448</name>
</gene>
<feature type="compositionally biased region" description="Basic and acidic residues" evidence="2">
    <location>
        <begin position="80"/>
        <end position="90"/>
    </location>
</feature>
<evidence type="ECO:0008006" key="5">
    <source>
        <dbReference type="Google" id="ProtNLM"/>
    </source>
</evidence>
<keyword evidence="4" id="KW-1185">Reference proteome</keyword>